<dbReference type="GO" id="GO:0005886">
    <property type="term" value="C:plasma membrane"/>
    <property type="evidence" value="ECO:0007669"/>
    <property type="project" value="TreeGrafter"/>
</dbReference>
<evidence type="ECO:0000256" key="7">
    <source>
        <dbReference type="ARBA" id="ARBA00022989"/>
    </source>
</evidence>
<evidence type="ECO:0000256" key="3">
    <source>
        <dbReference type="ARBA" id="ARBA00022553"/>
    </source>
</evidence>
<dbReference type="InterPro" id="IPR036890">
    <property type="entry name" value="HATPase_C_sf"/>
</dbReference>
<name>A0AA95NA96_9BURK</name>
<dbReference type="InterPro" id="IPR003594">
    <property type="entry name" value="HATPase_dom"/>
</dbReference>
<dbReference type="Pfam" id="PF02518">
    <property type="entry name" value="HATPase_c"/>
    <property type="match status" value="1"/>
</dbReference>
<keyword evidence="11" id="KW-1185">Reference proteome</keyword>
<dbReference type="Gene3D" id="3.30.565.10">
    <property type="entry name" value="Histidine kinase-like ATPase, C-terminal domain"/>
    <property type="match status" value="1"/>
</dbReference>
<keyword evidence="6 10" id="KW-0418">Kinase</keyword>
<dbReference type="InterPro" id="IPR005467">
    <property type="entry name" value="His_kinase_dom"/>
</dbReference>
<dbReference type="SMART" id="SM00387">
    <property type="entry name" value="HATPase_c"/>
    <property type="match status" value="1"/>
</dbReference>
<dbReference type="AlphaFoldDB" id="A0AA95NA96"/>
<evidence type="ECO:0000256" key="5">
    <source>
        <dbReference type="ARBA" id="ARBA00022692"/>
    </source>
</evidence>
<evidence type="ECO:0000256" key="1">
    <source>
        <dbReference type="ARBA" id="ARBA00000085"/>
    </source>
</evidence>
<evidence type="ECO:0000259" key="9">
    <source>
        <dbReference type="PROSITE" id="PS50109"/>
    </source>
</evidence>
<evidence type="ECO:0000256" key="4">
    <source>
        <dbReference type="ARBA" id="ARBA00022679"/>
    </source>
</evidence>
<keyword evidence="3" id="KW-0597">Phosphoprotein</keyword>
<keyword evidence="4" id="KW-0808">Transferase</keyword>
<dbReference type="EMBL" id="CP116346">
    <property type="protein sequence ID" value="WIT11535.1"/>
    <property type="molecule type" value="Genomic_DNA"/>
</dbReference>
<accession>A0AA95NA96</accession>
<dbReference type="InterPro" id="IPR050428">
    <property type="entry name" value="TCS_sensor_his_kinase"/>
</dbReference>
<sequence length="435" mass="46868">MSPPPSLRHELARILTLTSLGWLAAVFLVVALSVRHEVDDLLDNTLQESAEMLYGMLVLHHHDMPRGAGVTMPAPPHEESLVWQIVDARQQVVLRSHRAPTTPLLPAFKPGFSDAEAHSRVYAMALPQDQEVLYVGQPGPDRIESRYEAIGLVGASALLVGLGCALWLRRRVRQAMLPLQELSQQVQAYDPTRAATDLPPPARQEFVEVRAAIMELGQRLARRLASEQAFAAHAAHALRTPLAGMEAQLAIALKEASSAGRPRLERTREAVHRLKRVVSSLLLLFRSEGELQVQDISLASLVPHLAPEALQVEVQQQGPLRADPNLLAAALANLFENCRRYGASRCVLRCEPDGAAQVLTLLDDGPGLSAERRAALGAQLAQADSETGLGLRLAALVAGAHQGRLLLCPGGLGAQGFGVSLRLWDSAAPPSPGKA</sequence>
<evidence type="ECO:0000256" key="6">
    <source>
        <dbReference type="ARBA" id="ARBA00022777"/>
    </source>
</evidence>
<evidence type="ECO:0000313" key="11">
    <source>
        <dbReference type="Proteomes" id="UP001177769"/>
    </source>
</evidence>
<organism evidence="10 11">
    <name type="scientific">Paucibacter sediminis</name>
    <dbReference type="NCBI Taxonomy" id="3019553"/>
    <lineage>
        <taxon>Bacteria</taxon>
        <taxon>Pseudomonadati</taxon>
        <taxon>Pseudomonadota</taxon>
        <taxon>Betaproteobacteria</taxon>
        <taxon>Burkholderiales</taxon>
        <taxon>Sphaerotilaceae</taxon>
        <taxon>Roseateles</taxon>
    </lineage>
</organism>
<comment type="catalytic activity">
    <reaction evidence="1">
        <text>ATP + protein L-histidine = ADP + protein N-phospho-L-histidine.</text>
        <dbReference type="EC" id="2.7.13.3"/>
    </reaction>
</comment>
<dbReference type="InterPro" id="IPR003661">
    <property type="entry name" value="HisK_dim/P_dom"/>
</dbReference>
<feature type="domain" description="Histidine kinase" evidence="9">
    <location>
        <begin position="233"/>
        <end position="405"/>
    </location>
</feature>
<gene>
    <name evidence="10" type="ORF">PFX98_22015</name>
</gene>
<dbReference type="Pfam" id="PF00512">
    <property type="entry name" value="HisKA"/>
    <property type="match status" value="1"/>
</dbReference>
<dbReference type="SUPFAM" id="SSF47384">
    <property type="entry name" value="Homodimeric domain of signal transducing histidine kinase"/>
    <property type="match status" value="1"/>
</dbReference>
<keyword evidence="7 8" id="KW-1133">Transmembrane helix</keyword>
<evidence type="ECO:0000256" key="8">
    <source>
        <dbReference type="SAM" id="Phobius"/>
    </source>
</evidence>
<dbReference type="KEGG" id="pais:PFX98_22015"/>
<dbReference type="PROSITE" id="PS50109">
    <property type="entry name" value="HIS_KIN"/>
    <property type="match status" value="1"/>
</dbReference>
<dbReference type="GO" id="GO:0000155">
    <property type="term" value="F:phosphorelay sensor kinase activity"/>
    <property type="evidence" value="ECO:0007669"/>
    <property type="project" value="InterPro"/>
</dbReference>
<keyword evidence="8" id="KW-0472">Membrane</keyword>
<dbReference type="PANTHER" id="PTHR45436">
    <property type="entry name" value="SENSOR HISTIDINE KINASE YKOH"/>
    <property type="match status" value="1"/>
</dbReference>
<dbReference type="Gene3D" id="1.10.287.130">
    <property type="match status" value="1"/>
</dbReference>
<reference evidence="10" key="1">
    <citation type="submission" date="2023-01" db="EMBL/GenBank/DDBJ databases">
        <title>Whole genome sequence of Paucibacter sp. S2-9 isolated from pond sediment.</title>
        <authorList>
            <person name="Jung J.Y."/>
        </authorList>
    </citation>
    <scope>NUCLEOTIDE SEQUENCE</scope>
    <source>
        <strain evidence="10">S2-9</strain>
    </source>
</reference>
<protein>
    <recommendedName>
        <fullName evidence="2">histidine kinase</fullName>
        <ecNumber evidence="2">2.7.13.3</ecNumber>
    </recommendedName>
</protein>
<dbReference type="EC" id="2.7.13.3" evidence="2"/>
<dbReference type="CDD" id="cd00082">
    <property type="entry name" value="HisKA"/>
    <property type="match status" value="1"/>
</dbReference>
<evidence type="ECO:0000256" key="2">
    <source>
        <dbReference type="ARBA" id="ARBA00012438"/>
    </source>
</evidence>
<keyword evidence="5 8" id="KW-0812">Transmembrane</keyword>
<dbReference type="PANTHER" id="PTHR45436:SF1">
    <property type="entry name" value="SENSOR PROTEIN QSEC"/>
    <property type="match status" value="1"/>
</dbReference>
<dbReference type="RefSeq" id="WP_285232616.1">
    <property type="nucleotide sequence ID" value="NZ_CP116346.1"/>
</dbReference>
<dbReference type="InterPro" id="IPR036097">
    <property type="entry name" value="HisK_dim/P_sf"/>
</dbReference>
<dbReference type="SUPFAM" id="SSF55874">
    <property type="entry name" value="ATPase domain of HSP90 chaperone/DNA topoisomerase II/histidine kinase"/>
    <property type="match status" value="1"/>
</dbReference>
<feature type="transmembrane region" description="Helical" evidence="8">
    <location>
        <begin position="12"/>
        <end position="34"/>
    </location>
</feature>
<dbReference type="Proteomes" id="UP001177769">
    <property type="component" value="Chromosome"/>
</dbReference>
<proteinExistence type="predicted"/>
<feature type="transmembrane region" description="Helical" evidence="8">
    <location>
        <begin position="149"/>
        <end position="168"/>
    </location>
</feature>
<dbReference type="SMART" id="SM00388">
    <property type="entry name" value="HisKA"/>
    <property type="match status" value="1"/>
</dbReference>
<evidence type="ECO:0000313" key="10">
    <source>
        <dbReference type="EMBL" id="WIT11535.1"/>
    </source>
</evidence>